<comment type="similarity">
    <text evidence="1">Belongs to the UPF0213 family.</text>
</comment>
<evidence type="ECO:0000259" key="2">
    <source>
        <dbReference type="PROSITE" id="PS50164"/>
    </source>
</evidence>
<keyword evidence="3" id="KW-0540">Nuclease</keyword>
<dbReference type="RefSeq" id="WP_133533431.1">
    <property type="nucleotide sequence ID" value="NZ_SNXR01000015.1"/>
</dbReference>
<dbReference type="PROSITE" id="PS50164">
    <property type="entry name" value="GIY_YIG"/>
    <property type="match status" value="1"/>
</dbReference>
<feature type="domain" description="GIY-YIG" evidence="2">
    <location>
        <begin position="8"/>
        <end position="85"/>
    </location>
</feature>
<dbReference type="CDD" id="cd10449">
    <property type="entry name" value="GIY-YIG_SLX1_like"/>
    <property type="match status" value="1"/>
</dbReference>
<keyword evidence="3" id="KW-0378">Hydrolase</keyword>
<accession>A0A4R6Q6P0</accession>
<dbReference type="PANTHER" id="PTHR34477:SF1">
    <property type="entry name" value="UPF0213 PROTEIN YHBQ"/>
    <property type="match status" value="1"/>
</dbReference>
<comment type="caution">
    <text evidence="3">The sequence shown here is derived from an EMBL/GenBank/DDBJ whole genome shotgun (WGS) entry which is preliminary data.</text>
</comment>
<dbReference type="GO" id="GO:0004519">
    <property type="term" value="F:endonuclease activity"/>
    <property type="evidence" value="ECO:0007669"/>
    <property type="project" value="UniProtKB-KW"/>
</dbReference>
<keyword evidence="4" id="KW-1185">Reference proteome</keyword>
<gene>
    <name evidence="3" type="ORF">BC748_2183</name>
</gene>
<proteinExistence type="inferred from homology"/>
<dbReference type="OrthoDB" id="1495241at2"/>
<name>A0A4R6Q6P0_9FLAO</name>
<evidence type="ECO:0000256" key="1">
    <source>
        <dbReference type="ARBA" id="ARBA00007435"/>
    </source>
</evidence>
<dbReference type="Proteomes" id="UP000295260">
    <property type="component" value="Unassembled WGS sequence"/>
</dbReference>
<evidence type="ECO:0000313" key="3">
    <source>
        <dbReference type="EMBL" id="TDP58154.1"/>
    </source>
</evidence>
<dbReference type="Gene3D" id="3.40.1440.10">
    <property type="entry name" value="GIY-YIG endonuclease"/>
    <property type="match status" value="1"/>
</dbReference>
<dbReference type="EMBL" id="SNXR01000015">
    <property type="protein sequence ID" value="TDP58154.1"/>
    <property type="molecule type" value="Genomic_DNA"/>
</dbReference>
<organism evidence="3 4">
    <name type="scientific">Flavobacterium dankookense</name>
    <dbReference type="NCBI Taxonomy" id="706186"/>
    <lineage>
        <taxon>Bacteria</taxon>
        <taxon>Pseudomonadati</taxon>
        <taxon>Bacteroidota</taxon>
        <taxon>Flavobacteriia</taxon>
        <taxon>Flavobacteriales</taxon>
        <taxon>Flavobacteriaceae</taxon>
        <taxon>Flavobacterium</taxon>
    </lineage>
</organism>
<dbReference type="AlphaFoldDB" id="A0A4R6Q6P0"/>
<sequence>MELFLLYKTYLVYILFSEKLDRYYVGTTDEVERRLNEHNSGFYTGVFTSKGIPWRLCLSYNCKSSKKAYALERFIKRMKSRKFIEKLIDDKRLIDDIVGKL</sequence>
<dbReference type="Pfam" id="PF01541">
    <property type="entry name" value="GIY-YIG"/>
    <property type="match status" value="1"/>
</dbReference>
<protein>
    <submittedName>
        <fullName evidence="3">Putative endonuclease</fullName>
    </submittedName>
</protein>
<dbReference type="InterPro" id="IPR050190">
    <property type="entry name" value="UPF0213_domain"/>
</dbReference>
<evidence type="ECO:0000313" key="4">
    <source>
        <dbReference type="Proteomes" id="UP000295260"/>
    </source>
</evidence>
<keyword evidence="3" id="KW-0255">Endonuclease</keyword>
<reference evidence="3 4" key="1">
    <citation type="submission" date="2019-03" db="EMBL/GenBank/DDBJ databases">
        <title>Genomic Encyclopedia of Archaeal and Bacterial Type Strains, Phase II (KMG-II): from individual species to whole genera.</title>
        <authorList>
            <person name="Goeker M."/>
        </authorList>
    </citation>
    <scope>NUCLEOTIDE SEQUENCE [LARGE SCALE GENOMIC DNA]</scope>
    <source>
        <strain evidence="3 4">DSM 25687</strain>
    </source>
</reference>
<dbReference type="PANTHER" id="PTHR34477">
    <property type="entry name" value="UPF0213 PROTEIN YHBQ"/>
    <property type="match status" value="1"/>
</dbReference>
<dbReference type="InterPro" id="IPR000305">
    <property type="entry name" value="GIY-YIG_endonuc"/>
</dbReference>
<dbReference type="SUPFAM" id="SSF82771">
    <property type="entry name" value="GIY-YIG endonuclease"/>
    <property type="match status" value="1"/>
</dbReference>
<dbReference type="InterPro" id="IPR035901">
    <property type="entry name" value="GIY-YIG_endonuc_sf"/>
</dbReference>